<reference evidence="13" key="1">
    <citation type="submission" date="2017-04" db="EMBL/GenBank/DDBJ databases">
        <authorList>
            <person name="Varghese N."/>
            <person name="Submissions S."/>
        </authorList>
    </citation>
    <scope>NUCLEOTIDE SEQUENCE [LARGE SCALE GENOMIC DNA]</scope>
    <source>
        <strain evidence="13">DSM 9293</strain>
    </source>
</reference>
<dbReference type="InterPro" id="IPR003593">
    <property type="entry name" value="AAA+_ATPase"/>
</dbReference>
<dbReference type="FunFam" id="1.20.1560.10:FF:000011">
    <property type="entry name" value="Multidrug ABC transporter ATP-binding protein"/>
    <property type="match status" value="1"/>
</dbReference>
<dbReference type="OrthoDB" id="9762778at2"/>
<dbReference type="EMBL" id="FWWY01000001">
    <property type="protein sequence ID" value="SMC04990.1"/>
    <property type="molecule type" value="Genomic_DNA"/>
</dbReference>
<proteinExistence type="predicted"/>
<feature type="transmembrane region" description="Helical" evidence="9">
    <location>
        <begin position="154"/>
        <end position="174"/>
    </location>
</feature>
<dbReference type="PANTHER" id="PTHR43394">
    <property type="entry name" value="ATP-DEPENDENT PERMEASE MDL1, MITOCHONDRIAL"/>
    <property type="match status" value="1"/>
</dbReference>
<feature type="transmembrane region" description="Helical" evidence="9">
    <location>
        <begin position="247"/>
        <end position="267"/>
    </location>
</feature>
<evidence type="ECO:0000313" key="13">
    <source>
        <dbReference type="Proteomes" id="UP000192660"/>
    </source>
</evidence>
<accession>A0A1W1WG10</accession>
<dbReference type="Gene3D" id="3.40.50.300">
    <property type="entry name" value="P-loop containing nucleotide triphosphate hydrolases"/>
    <property type="match status" value="1"/>
</dbReference>
<keyword evidence="8 9" id="KW-0472">Membrane</keyword>
<evidence type="ECO:0000259" key="11">
    <source>
        <dbReference type="PROSITE" id="PS50929"/>
    </source>
</evidence>
<sequence length="586" mass="65863">MRVFLDLMWFFRRHPTRYIVGILLLMMVALLSLIPPRIVGLIINNLTHHTLTRGKLYDDLLIILITALVTYVIRYLWRILLFGGAIQLGAELRTRLYDHFTLMSPEFYHHKRIGDLMAHSTNDVQAIQDTASEGVLTLVDSITTGTVVITTMAFINWKLTIISLLPMPLMAYAVTRYGKMLHNRFYLAQAAFSDINDRVQEYVSGIRVVRAFGQEQWERENFVALSRDVVNKSVAVARIDSLFDPTISVIVGLSYFLSIAVGAWFVVHGSLNLGSLTTFTLYLGQLIWPMLAFGFLFNIVERGSASYERVKHLLAIAPAVTNRPHAVDVVPTGRVAFDIHHFCYPENDRPVLKDIVLEIEKGQTLGIVGRTGSGKTTLMRLLLREFDLKTGEGDILIGNVSIYDVTLDALRQSIAYAPQDAFIFSETVAQNIAFGKPDATHDEIVNAAYLASILEDVQQFPQGFETVVGERGTNLSGGQKQRISIARALLQNAEILLLDDTLSAVDARTETHILDSIKKNRQGRTTIIATHRLRTVEHADQIIVLENGTIVERGTHESLWALGGRYWDMYRRQQLETQVEQGGIEV</sequence>
<dbReference type="GO" id="GO:0005886">
    <property type="term" value="C:plasma membrane"/>
    <property type="evidence" value="ECO:0007669"/>
    <property type="project" value="UniProtKB-SubCell"/>
</dbReference>
<dbReference type="InterPro" id="IPR017871">
    <property type="entry name" value="ABC_transporter-like_CS"/>
</dbReference>
<dbReference type="GO" id="GO:0005524">
    <property type="term" value="F:ATP binding"/>
    <property type="evidence" value="ECO:0007669"/>
    <property type="project" value="UniProtKB-KW"/>
</dbReference>
<evidence type="ECO:0000256" key="4">
    <source>
        <dbReference type="ARBA" id="ARBA00022692"/>
    </source>
</evidence>
<dbReference type="GO" id="GO:0015421">
    <property type="term" value="F:ABC-type oligopeptide transporter activity"/>
    <property type="evidence" value="ECO:0007669"/>
    <property type="project" value="TreeGrafter"/>
</dbReference>
<keyword evidence="5" id="KW-0547">Nucleotide-binding</keyword>
<feature type="transmembrane region" description="Helical" evidence="9">
    <location>
        <begin position="56"/>
        <end position="77"/>
    </location>
</feature>
<evidence type="ECO:0000313" key="12">
    <source>
        <dbReference type="EMBL" id="SMC04990.1"/>
    </source>
</evidence>
<evidence type="ECO:0000256" key="6">
    <source>
        <dbReference type="ARBA" id="ARBA00022840"/>
    </source>
</evidence>
<dbReference type="FunFam" id="3.40.50.300:FF:000221">
    <property type="entry name" value="Multidrug ABC transporter ATP-binding protein"/>
    <property type="match status" value="1"/>
</dbReference>
<protein>
    <submittedName>
        <fullName evidence="12">ATP-binding cassette, subfamily B</fullName>
    </submittedName>
</protein>
<dbReference type="InterPro" id="IPR011527">
    <property type="entry name" value="ABC1_TM_dom"/>
</dbReference>
<dbReference type="RefSeq" id="WP_026040755.1">
    <property type="nucleotide sequence ID" value="NZ_FWWY01000001.1"/>
</dbReference>
<feature type="transmembrane region" description="Helical" evidence="9">
    <location>
        <begin position="20"/>
        <end position="44"/>
    </location>
</feature>
<evidence type="ECO:0000256" key="1">
    <source>
        <dbReference type="ARBA" id="ARBA00004651"/>
    </source>
</evidence>
<dbReference type="CDD" id="cd18541">
    <property type="entry name" value="ABC_6TM_TmrB_like"/>
    <property type="match status" value="1"/>
</dbReference>
<dbReference type="PROSITE" id="PS50893">
    <property type="entry name" value="ABC_TRANSPORTER_2"/>
    <property type="match status" value="1"/>
</dbReference>
<dbReference type="InterPro" id="IPR003439">
    <property type="entry name" value="ABC_transporter-like_ATP-bd"/>
</dbReference>
<comment type="subcellular location">
    <subcellularLocation>
        <location evidence="1">Cell membrane</location>
        <topology evidence="1">Multi-pass membrane protein</topology>
    </subcellularLocation>
</comment>
<dbReference type="Gene3D" id="1.20.1560.10">
    <property type="entry name" value="ABC transporter type 1, transmembrane domain"/>
    <property type="match status" value="1"/>
</dbReference>
<keyword evidence="3" id="KW-1003">Cell membrane</keyword>
<dbReference type="Proteomes" id="UP000192660">
    <property type="component" value="Unassembled WGS sequence"/>
</dbReference>
<feature type="transmembrane region" description="Helical" evidence="9">
    <location>
        <begin position="279"/>
        <end position="300"/>
    </location>
</feature>
<dbReference type="Pfam" id="PF00005">
    <property type="entry name" value="ABC_tran"/>
    <property type="match status" value="1"/>
</dbReference>
<evidence type="ECO:0000256" key="3">
    <source>
        <dbReference type="ARBA" id="ARBA00022475"/>
    </source>
</evidence>
<keyword evidence="4 9" id="KW-0812">Transmembrane</keyword>
<dbReference type="InterPro" id="IPR039421">
    <property type="entry name" value="Type_1_exporter"/>
</dbReference>
<name>A0A1W1WG10_SULTA</name>
<dbReference type="PROSITE" id="PS50929">
    <property type="entry name" value="ABC_TM1F"/>
    <property type="match status" value="1"/>
</dbReference>
<organism evidence="12 13">
    <name type="scientific">Sulfobacillus thermosulfidooxidans (strain DSM 9293 / VKM B-1269 / AT-1)</name>
    <dbReference type="NCBI Taxonomy" id="929705"/>
    <lineage>
        <taxon>Bacteria</taxon>
        <taxon>Bacillati</taxon>
        <taxon>Bacillota</taxon>
        <taxon>Clostridia</taxon>
        <taxon>Eubacteriales</taxon>
        <taxon>Clostridiales Family XVII. Incertae Sedis</taxon>
        <taxon>Sulfobacillus</taxon>
    </lineage>
</organism>
<dbReference type="PROSITE" id="PS00211">
    <property type="entry name" value="ABC_TRANSPORTER_1"/>
    <property type="match status" value="1"/>
</dbReference>
<evidence type="ECO:0000256" key="2">
    <source>
        <dbReference type="ARBA" id="ARBA00022448"/>
    </source>
</evidence>
<dbReference type="SUPFAM" id="SSF90123">
    <property type="entry name" value="ABC transporter transmembrane region"/>
    <property type="match status" value="1"/>
</dbReference>
<evidence type="ECO:0000256" key="7">
    <source>
        <dbReference type="ARBA" id="ARBA00022989"/>
    </source>
</evidence>
<evidence type="ECO:0000256" key="5">
    <source>
        <dbReference type="ARBA" id="ARBA00022741"/>
    </source>
</evidence>
<keyword evidence="13" id="KW-1185">Reference proteome</keyword>
<keyword evidence="2" id="KW-0813">Transport</keyword>
<evidence type="ECO:0000256" key="8">
    <source>
        <dbReference type="ARBA" id="ARBA00023136"/>
    </source>
</evidence>
<dbReference type="GO" id="GO:0016887">
    <property type="term" value="F:ATP hydrolysis activity"/>
    <property type="evidence" value="ECO:0007669"/>
    <property type="project" value="InterPro"/>
</dbReference>
<keyword evidence="7 9" id="KW-1133">Transmembrane helix</keyword>
<keyword evidence="6 12" id="KW-0067">ATP-binding</keyword>
<dbReference type="Pfam" id="PF00664">
    <property type="entry name" value="ABC_membrane"/>
    <property type="match status" value="1"/>
</dbReference>
<dbReference type="SUPFAM" id="SSF52540">
    <property type="entry name" value="P-loop containing nucleoside triphosphate hydrolases"/>
    <property type="match status" value="1"/>
</dbReference>
<dbReference type="InterPro" id="IPR036640">
    <property type="entry name" value="ABC1_TM_sf"/>
</dbReference>
<feature type="domain" description="ABC transmembrane type-1" evidence="11">
    <location>
        <begin position="19"/>
        <end position="302"/>
    </location>
</feature>
<gene>
    <name evidence="12" type="ORF">SAMN00768000_1960</name>
</gene>
<dbReference type="PANTHER" id="PTHR43394:SF1">
    <property type="entry name" value="ATP-BINDING CASSETTE SUB-FAMILY B MEMBER 10, MITOCHONDRIAL"/>
    <property type="match status" value="1"/>
</dbReference>
<dbReference type="AlphaFoldDB" id="A0A1W1WG10"/>
<dbReference type="SMART" id="SM00382">
    <property type="entry name" value="AAA"/>
    <property type="match status" value="1"/>
</dbReference>
<feature type="domain" description="ABC transporter" evidence="10">
    <location>
        <begin position="324"/>
        <end position="572"/>
    </location>
</feature>
<dbReference type="STRING" id="28034.BFX07_15230"/>
<dbReference type="InterPro" id="IPR027417">
    <property type="entry name" value="P-loop_NTPase"/>
</dbReference>
<evidence type="ECO:0000256" key="9">
    <source>
        <dbReference type="SAM" id="Phobius"/>
    </source>
</evidence>
<evidence type="ECO:0000259" key="10">
    <source>
        <dbReference type="PROSITE" id="PS50893"/>
    </source>
</evidence>